<accession>S4TMZ9</accession>
<dbReference type="EMBL" id="KC139513">
    <property type="protein sequence ID" value="AGF87864.1"/>
    <property type="molecule type" value="Genomic_DNA"/>
</dbReference>
<keyword evidence="3" id="KW-1185">Reference proteome</keyword>
<gene>
    <name evidence="2" type="ORF">SP126_00170</name>
</gene>
<reference evidence="2 3" key="1">
    <citation type="journal article" date="2013" name="BMC Genomics">
        <title>Genomic characterization provides new insight into Salmonella phage diversity.</title>
        <authorList>
            <person name="Moreno Switt A.I."/>
            <person name="Orsi R.H."/>
            <person name="den Bakker H.C."/>
            <person name="Vongkamjan K."/>
            <person name="Altier C."/>
            <person name="Wiedmann M."/>
        </authorList>
    </citation>
    <scope>NUCLEOTIDE SEQUENCE [LARGE SCALE GENOMIC DNA]</scope>
</reference>
<dbReference type="Proteomes" id="UP000232892">
    <property type="component" value="Segment"/>
</dbReference>
<protein>
    <submittedName>
        <fullName evidence="2">Uncharacterized protein</fullName>
    </submittedName>
</protein>
<feature type="region of interest" description="Disordered" evidence="1">
    <location>
        <begin position="1"/>
        <end position="29"/>
    </location>
</feature>
<name>S4TMZ9_9CAUD</name>
<dbReference type="OrthoDB" id="25729at10239"/>
<sequence length="91" mass="10162">MCFHTTRGAIATKPNRAGRSQRAPMPAGTVTRTIQEKKMSNKEIAKVTIIVERDGKKTRYKKRFAKGEAVLGRIGDFMVKLQEDKPDGVQS</sequence>
<evidence type="ECO:0000313" key="2">
    <source>
        <dbReference type="EMBL" id="AGF87864.1"/>
    </source>
</evidence>
<proteinExistence type="predicted"/>
<organism evidence="2 3">
    <name type="scientific">Salmonella phage FSL SP-126</name>
    <dbReference type="NCBI Taxonomy" id="2928681"/>
    <lineage>
        <taxon>Viruses</taxon>
        <taxon>Duplodnaviria</taxon>
        <taxon>Heunggongvirae</taxon>
        <taxon>Uroviricota</taxon>
        <taxon>Caudoviricetes</taxon>
        <taxon>Drexlerviridae</taxon>
        <taxon>Tempevirinae</taxon>
        <taxon>Tlsvirus</taxon>
        <taxon>Tlsvirus SP126</taxon>
    </lineage>
</organism>
<evidence type="ECO:0000313" key="3">
    <source>
        <dbReference type="Proteomes" id="UP000232892"/>
    </source>
</evidence>
<evidence type="ECO:0000256" key="1">
    <source>
        <dbReference type="SAM" id="MobiDB-lite"/>
    </source>
</evidence>